<reference evidence="10" key="1">
    <citation type="submission" date="2014-06" db="EMBL/GenBank/DDBJ databases">
        <authorList>
            <person name="Ju J."/>
            <person name="Zhang J."/>
        </authorList>
    </citation>
    <scope>NUCLEOTIDE SEQUENCE</scope>
    <source>
        <strain evidence="10">SscI8</strain>
    </source>
</reference>
<feature type="compositionally biased region" description="Low complexity" evidence="8">
    <location>
        <begin position="19"/>
        <end position="45"/>
    </location>
</feature>
<dbReference type="GO" id="GO:0008270">
    <property type="term" value="F:zinc ion binding"/>
    <property type="evidence" value="ECO:0007669"/>
    <property type="project" value="InterPro"/>
</dbReference>
<dbReference type="GO" id="GO:0006351">
    <property type="term" value="P:DNA-templated transcription"/>
    <property type="evidence" value="ECO:0007669"/>
    <property type="project" value="InterPro"/>
</dbReference>
<dbReference type="InterPro" id="IPR052202">
    <property type="entry name" value="Yeast_MetPath_Reg"/>
</dbReference>
<feature type="compositionally biased region" description="Polar residues" evidence="8">
    <location>
        <begin position="262"/>
        <end position="273"/>
    </location>
</feature>
<dbReference type="InterPro" id="IPR007219">
    <property type="entry name" value="XnlR_reg_dom"/>
</dbReference>
<keyword evidence="4" id="KW-0805">Transcription regulation</keyword>
<protein>
    <submittedName>
        <fullName evidence="10">Related to PPR1-Zinc finger transcription factor</fullName>
    </submittedName>
</protein>
<dbReference type="Gene3D" id="4.10.240.10">
    <property type="entry name" value="Zn(2)-C6 fungal-type DNA-binding domain"/>
    <property type="match status" value="1"/>
</dbReference>
<dbReference type="PANTHER" id="PTHR47782:SF1">
    <property type="entry name" value="PYRIMIDINE PATHWAY REGULATORY PROTEIN 1"/>
    <property type="match status" value="1"/>
</dbReference>
<evidence type="ECO:0000313" key="11">
    <source>
        <dbReference type="EMBL" id="CDW99521.1"/>
    </source>
</evidence>
<dbReference type="GO" id="GO:0043565">
    <property type="term" value="F:sequence-specific DNA binding"/>
    <property type="evidence" value="ECO:0007669"/>
    <property type="project" value="TreeGrafter"/>
</dbReference>
<dbReference type="SUPFAM" id="SSF57701">
    <property type="entry name" value="Zn2/Cys6 DNA-binding domain"/>
    <property type="match status" value="1"/>
</dbReference>
<organism evidence="11 12">
    <name type="scientific">Sporisorium scitamineum</name>
    <dbReference type="NCBI Taxonomy" id="49012"/>
    <lineage>
        <taxon>Eukaryota</taxon>
        <taxon>Fungi</taxon>
        <taxon>Dikarya</taxon>
        <taxon>Basidiomycota</taxon>
        <taxon>Ustilaginomycotina</taxon>
        <taxon>Ustilaginomycetes</taxon>
        <taxon>Ustilaginales</taxon>
        <taxon>Ustilaginaceae</taxon>
        <taxon>Sporisorium</taxon>
    </lineage>
</organism>
<feature type="domain" description="Zn(2)-C6 fungal-type" evidence="9">
    <location>
        <begin position="97"/>
        <end position="125"/>
    </location>
</feature>
<feature type="region of interest" description="Disordered" evidence="8">
    <location>
        <begin position="1"/>
        <end position="96"/>
    </location>
</feature>
<keyword evidence="12" id="KW-1185">Reference proteome</keyword>
<feature type="compositionally biased region" description="Basic and acidic residues" evidence="8">
    <location>
        <begin position="66"/>
        <end position="94"/>
    </location>
</feature>
<feature type="region of interest" description="Disordered" evidence="8">
    <location>
        <begin position="253"/>
        <end position="306"/>
    </location>
</feature>
<dbReference type="GO" id="GO:0005634">
    <property type="term" value="C:nucleus"/>
    <property type="evidence" value="ECO:0007669"/>
    <property type="project" value="UniProtKB-SubCell"/>
</dbReference>
<dbReference type="OrthoDB" id="3364175at2759"/>
<proteinExistence type="predicted"/>
<evidence type="ECO:0000256" key="3">
    <source>
        <dbReference type="ARBA" id="ARBA00022833"/>
    </source>
</evidence>
<dbReference type="CDD" id="cd00067">
    <property type="entry name" value="GAL4"/>
    <property type="match status" value="1"/>
</dbReference>
<dbReference type="Pfam" id="PF00172">
    <property type="entry name" value="Zn_clus"/>
    <property type="match status" value="1"/>
</dbReference>
<evidence type="ECO:0000313" key="10">
    <source>
        <dbReference type="EMBL" id="CDS82267.1"/>
    </source>
</evidence>
<sequence>MSADILTAATLPGQDDVHPGSTSSGSPAPRSSPAYTASASKKASAQGITSTTAPYRSSPKTPSAQRADKDKKHDREAGTPKDSDKGKDKERETRLPACEACRTRKVKCDALLPACTPCRKSGRECFGRDKVPNVSRGLVYELQQKVKDLESRLALASSGSGIDVSFSVNGELGSDGASANGDRSSRVGGPPAKRTKRGRNGRSSFDNGAQSADSGQDTSSSDSASSTPEPTDPSSNDFVQQTSTILESLSSDLTGSAHRQHQQTPSRSTTQTLDNDEASTLAALTRHHRDRTKSPSRLKRRSSSNASKYLDEASSYFSSTMRFKDATASYPFKSRSRPGRSGTIAAYDRTFFDRLVARYLTYMNMALPVINEIRMREMAALVYQDDERSRLAALSATPYDSMPPPPLPTSPAIDRITLSKHRYVVLMALAIALASLGRSHNFSPELRRLGHQYWAEAQALMPVLFRFGDLDKLRATLLQLQYALLVPTAGRVWELSGAAIRLVTELNLQVDRDFDSAANAPFTKETVDLRRRLFWTTYCLDRSLAVALARPPGLSDAWIHVQLPSLLSDAGLLRQDREAGTSSSDEGRMDPQKQIFRSHINLRRVQSEILCRLHSVNPRDYSLDNDGVSLSQPAPARPSLALVMEVGPPTPNIEWQSRMMDKLGKWRSEYDRLAPSTADRAMSSEGVSSTATPFITRDWIDLNHNLTISLLFRPSPNNPRPDSHGLQQAFMASGRAMKIYKAMHRSSTINFPWLATHHLFISGLTHLNALEKLNRTGVASLSPVVEVVFNVQSCASTLEALTRGGDGYGVRVRDTFDAAASAVLRSVLEPGAGRGEEVVRGSTVGAGGRMGERRVGSQEALMQAAQQQHPTWLSDSTWNSINALDSAPPPGSTIFVAAPPRVGRYGTPGHSLVPTLSERTTQTSGLQQNLPMGAGAVHSPRSFAMLAPTTMFAGVGAGNGDTYLNGTGGDTGQLNRDHGGSGSDATDRASSTFGFHNWLLQPYEGGADSLGFGIAGSGGGGVASSPSGYNGVDAFQGVYDVSLQQQGQGQGRMNAGQEYAMGSATPGMVVGKGQETDASTLLDFLSMLPGTGSPKVGGMQGKG</sequence>
<dbReference type="InterPro" id="IPR036864">
    <property type="entry name" value="Zn2-C6_fun-type_DNA-bd_sf"/>
</dbReference>
<dbReference type="PANTHER" id="PTHR47782">
    <property type="entry name" value="ZN(II)2CYS6 TRANSCRIPTION FACTOR (EUROFUNG)-RELATED"/>
    <property type="match status" value="1"/>
</dbReference>
<dbReference type="InterPro" id="IPR001138">
    <property type="entry name" value="Zn2Cys6_DnaBD"/>
</dbReference>
<reference evidence="11" key="3">
    <citation type="submission" date="2014-06" db="EMBL/GenBank/DDBJ databases">
        <authorList>
            <person name="Berkman J.Paul."/>
        </authorList>
    </citation>
    <scope>NUCLEOTIDE SEQUENCE [LARGE SCALE GENOMIC DNA]</scope>
</reference>
<comment type="subcellular location">
    <subcellularLocation>
        <location evidence="1">Nucleus</location>
    </subcellularLocation>
</comment>
<evidence type="ECO:0000259" key="9">
    <source>
        <dbReference type="PROSITE" id="PS50048"/>
    </source>
</evidence>
<dbReference type="AlphaFoldDB" id="A0A0F7SAV9"/>
<evidence type="ECO:0000256" key="8">
    <source>
        <dbReference type="SAM" id="MobiDB-lite"/>
    </source>
</evidence>
<dbReference type="SMART" id="SM00906">
    <property type="entry name" value="Fungal_trans"/>
    <property type="match status" value="1"/>
</dbReference>
<feature type="compositionally biased region" description="Polar residues" evidence="8">
    <location>
        <begin position="46"/>
        <end position="64"/>
    </location>
</feature>
<reference evidence="12" key="2">
    <citation type="submission" date="2014-06" db="EMBL/GenBank/DDBJ databases">
        <authorList>
            <person name="Berkman P.J."/>
        </authorList>
    </citation>
    <scope>NUCLEOTIDE SEQUENCE [LARGE SCALE GENOMIC DNA]</scope>
</reference>
<keyword evidence="5" id="KW-0238">DNA-binding</keyword>
<evidence type="ECO:0000313" key="12">
    <source>
        <dbReference type="Proteomes" id="UP000242770"/>
    </source>
</evidence>
<evidence type="ECO:0000256" key="6">
    <source>
        <dbReference type="ARBA" id="ARBA00023163"/>
    </source>
</evidence>
<evidence type="ECO:0000256" key="4">
    <source>
        <dbReference type="ARBA" id="ARBA00023015"/>
    </source>
</evidence>
<evidence type="ECO:0000256" key="1">
    <source>
        <dbReference type="ARBA" id="ARBA00004123"/>
    </source>
</evidence>
<name>A0A0F7SAV9_9BASI</name>
<dbReference type="Proteomes" id="UP000242770">
    <property type="component" value="Unassembled WGS sequence"/>
</dbReference>
<dbReference type="PROSITE" id="PS50048">
    <property type="entry name" value="ZN2_CY6_FUNGAL_2"/>
    <property type="match status" value="1"/>
</dbReference>
<dbReference type="GO" id="GO:0045944">
    <property type="term" value="P:positive regulation of transcription by RNA polymerase II"/>
    <property type="evidence" value="ECO:0007669"/>
    <property type="project" value="TreeGrafter"/>
</dbReference>
<accession>A0A0F7SAV9</accession>
<feature type="region of interest" description="Disordered" evidence="8">
    <location>
        <begin position="174"/>
        <end position="238"/>
    </location>
</feature>
<evidence type="ECO:0000256" key="2">
    <source>
        <dbReference type="ARBA" id="ARBA00022723"/>
    </source>
</evidence>
<gene>
    <name evidence="11" type="primary">SSCI78580.1</name>
    <name evidence="10" type="ORF">SPSC_03086</name>
</gene>
<dbReference type="GO" id="GO:0000981">
    <property type="term" value="F:DNA-binding transcription factor activity, RNA polymerase II-specific"/>
    <property type="evidence" value="ECO:0007669"/>
    <property type="project" value="InterPro"/>
</dbReference>
<keyword evidence="7" id="KW-0539">Nucleus</keyword>
<keyword evidence="3" id="KW-0862">Zinc</keyword>
<feature type="compositionally biased region" description="Low complexity" evidence="8">
    <location>
        <begin position="209"/>
        <end position="235"/>
    </location>
</feature>
<dbReference type="STRING" id="49012.A0A0F7SAV9"/>
<dbReference type="CDD" id="cd12148">
    <property type="entry name" value="fungal_TF_MHR"/>
    <property type="match status" value="1"/>
</dbReference>
<keyword evidence="2" id="KW-0479">Metal-binding</keyword>
<keyword evidence="6" id="KW-0804">Transcription</keyword>
<dbReference type="EMBL" id="CCFA01004792">
    <property type="protein sequence ID" value="CDW99521.1"/>
    <property type="molecule type" value="Genomic_DNA"/>
</dbReference>
<dbReference type="Pfam" id="PF04082">
    <property type="entry name" value="Fungal_trans"/>
    <property type="match status" value="1"/>
</dbReference>
<feature type="region of interest" description="Disordered" evidence="8">
    <location>
        <begin position="967"/>
        <end position="988"/>
    </location>
</feature>
<feature type="compositionally biased region" description="Basic residues" evidence="8">
    <location>
        <begin position="285"/>
        <end position="302"/>
    </location>
</feature>
<evidence type="ECO:0000256" key="7">
    <source>
        <dbReference type="ARBA" id="ARBA00023242"/>
    </source>
</evidence>
<dbReference type="SMART" id="SM00066">
    <property type="entry name" value="GAL4"/>
    <property type="match status" value="1"/>
</dbReference>
<evidence type="ECO:0000256" key="5">
    <source>
        <dbReference type="ARBA" id="ARBA00023125"/>
    </source>
</evidence>
<dbReference type="EMBL" id="LK056665">
    <property type="protein sequence ID" value="CDS82267.1"/>
    <property type="molecule type" value="Genomic_DNA"/>
</dbReference>
<dbReference type="PROSITE" id="PS00463">
    <property type="entry name" value="ZN2_CY6_FUNGAL_1"/>
    <property type="match status" value="1"/>
</dbReference>